<keyword evidence="6" id="KW-1185">Reference proteome</keyword>
<keyword evidence="2 3" id="KW-0378">Hydrolase</keyword>
<accession>A0AAW5HSU3</accession>
<evidence type="ECO:0000259" key="4">
    <source>
        <dbReference type="Pfam" id="PF00135"/>
    </source>
</evidence>
<evidence type="ECO:0000256" key="1">
    <source>
        <dbReference type="ARBA" id="ARBA00005964"/>
    </source>
</evidence>
<reference evidence="5 6" key="1">
    <citation type="submission" date="2021-01" db="EMBL/GenBank/DDBJ databases">
        <title>Identification and Characterization of Corynebacterium sp.</title>
        <authorList>
            <person name="Luo Q."/>
            <person name="Qu P."/>
            <person name="Chen Q."/>
        </authorList>
    </citation>
    <scope>NUCLEOTIDE SEQUENCE [LARGE SCALE GENOMIC DNA]</scope>
    <source>
        <strain evidence="5 6">MC-18</strain>
    </source>
</reference>
<dbReference type="GO" id="GO:0016787">
    <property type="term" value="F:hydrolase activity"/>
    <property type="evidence" value="ECO:0007669"/>
    <property type="project" value="UniProtKB-KW"/>
</dbReference>
<comment type="caution">
    <text evidence="5">The sequence shown here is derived from an EMBL/GenBank/DDBJ whole genome shotgun (WGS) entry which is preliminary data.</text>
</comment>
<gene>
    <name evidence="5" type="ORF">JMN37_03550</name>
</gene>
<evidence type="ECO:0000256" key="3">
    <source>
        <dbReference type="RuleBase" id="RU361235"/>
    </source>
</evidence>
<dbReference type="InterPro" id="IPR002018">
    <property type="entry name" value="CarbesteraseB"/>
</dbReference>
<dbReference type="EMBL" id="JAEUWV010000003">
    <property type="protein sequence ID" value="MCO6394065.1"/>
    <property type="molecule type" value="Genomic_DNA"/>
</dbReference>
<proteinExistence type="inferred from homology"/>
<comment type="similarity">
    <text evidence="1 3">Belongs to the type-B carboxylesterase/lipase family.</text>
</comment>
<dbReference type="InterPro" id="IPR029058">
    <property type="entry name" value="AB_hydrolase_fold"/>
</dbReference>
<dbReference type="Gene3D" id="3.40.50.1820">
    <property type="entry name" value="alpha/beta hydrolase"/>
    <property type="match status" value="1"/>
</dbReference>
<dbReference type="SUPFAM" id="SSF53474">
    <property type="entry name" value="alpha/beta-Hydrolases"/>
    <property type="match status" value="1"/>
</dbReference>
<dbReference type="InterPro" id="IPR050309">
    <property type="entry name" value="Type-B_Carboxylest/Lipase"/>
</dbReference>
<evidence type="ECO:0000256" key="2">
    <source>
        <dbReference type="ARBA" id="ARBA00022801"/>
    </source>
</evidence>
<dbReference type="AlphaFoldDB" id="A0AAW5HSU3"/>
<protein>
    <recommendedName>
        <fullName evidence="3">Carboxylic ester hydrolase</fullName>
        <ecNumber evidence="3">3.1.1.-</ecNumber>
    </recommendedName>
</protein>
<dbReference type="Proteomes" id="UP001205920">
    <property type="component" value="Unassembled WGS sequence"/>
</dbReference>
<dbReference type="PANTHER" id="PTHR11559">
    <property type="entry name" value="CARBOXYLESTERASE"/>
    <property type="match status" value="1"/>
</dbReference>
<evidence type="ECO:0000313" key="6">
    <source>
        <dbReference type="Proteomes" id="UP001205920"/>
    </source>
</evidence>
<dbReference type="EC" id="3.1.1.-" evidence="3"/>
<sequence length="521" mass="57581">MHLNSNNPQEHLQVQTTSGIVAGTIDPQTGVRTWRGVPYGADMGGENRFRAPQPAPSWSGVRTTTNYRPPAMQTNFGWKDTVIGTEDCLHADIVRPDTDDVLPVVIYFHGGSFVSGSSHEKVLQGHFLANATDIVYVSLNFRLGVLGYLDLRSIGEDCAANPAILDQILALQWVHENIAAFGGDPNNVTIMGESAGAASVIHMMCAPAARGLFHRAIAQSTPLSSVHTKAQAAMWTSTLLDGMGLSRLSTLEHLREVPAEELVRVGQSMLFTGRELRELNLSFMPTVDGTTLPAHPLDMFRAGQQAPVPLIIGTNADEASFAKALYQRTKARQRAARRLLEAYDAKNATAVIQAYSDVSQRTDFAEFLADAVFWGPSVIAAGEHRKVAPTWMYRFEYASATMRRLGLGAMHTADLMAVFGDREGTRSSKIDRFGSTVAFEAVVEVMQRNWGSFFHTGEPGPNWPRYDFRGDDHPGRATAIINEHPSIVYDPKRHKRRAWEAFDMRSWQGREAWMRIMGPEQ</sequence>
<dbReference type="Pfam" id="PF00135">
    <property type="entry name" value="COesterase"/>
    <property type="match status" value="1"/>
</dbReference>
<feature type="domain" description="Carboxylesterase type B" evidence="4">
    <location>
        <begin position="12"/>
        <end position="471"/>
    </location>
</feature>
<evidence type="ECO:0000313" key="5">
    <source>
        <dbReference type="EMBL" id="MCO6394065.1"/>
    </source>
</evidence>
<dbReference type="PROSITE" id="PS00122">
    <property type="entry name" value="CARBOXYLESTERASE_B_1"/>
    <property type="match status" value="1"/>
</dbReference>
<dbReference type="RefSeq" id="WP_070479460.1">
    <property type="nucleotide sequence ID" value="NZ_JAEUWV010000003.1"/>
</dbReference>
<name>A0AAW5HSU3_9CORY</name>
<dbReference type="InterPro" id="IPR019826">
    <property type="entry name" value="Carboxylesterase_B_AS"/>
</dbReference>
<organism evidence="5 6">
    <name type="scientific">Corynebacterium lipophilum</name>
    <dbReference type="NCBI Taxonomy" id="2804918"/>
    <lineage>
        <taxon>Bacteria</taxon>
        <taxon>Bacillati</taxon>
        <taxon>Actinomycetota</taxon>
        <taxon>Actinomycetes</taxon>
        <taxon>Mycobacteriales</taxon>
        <taxon>Corynebacteriaceae</taxon>
        <taxon>Corynebacterium</taxon>
    </lineage>
</organism>